<organism evidence="2">
    <name type="scientific">Leptocylindrus danicus</name>
    <dbReference type="NCBI Taxonomy" id="163516"/>
    <lineage>
        <taxon>Eukaryota</taxon>
        <taxon>Sar</taxon>
        <taxon>Stramenopiles</taxon>
        <taxon>Ochrophyta</taxon>
        <taxon>Bacillariophyta</taxon>
        <taxon>Coscinodiscophyceae</taxon>
        <taxon>Chaetocerotophycidae</taxon>
        <taxon>Leptocylindrales</taxon>
        <taxon>Leptocylindraceae</taxon>
        <taxon>Leptocylindrus</taxon>
    </lineage>
</organism>
<feature type="compositionally biased region" description="Basic residues" evidence="1">
    <location>
        <begin position="53"/>
        <end position="64"/>
    </location>
</feature>
<accession>A0A7S2K0Q6</accession>
<dbReference type="AlphaFoldDB" id="A0A7S2K0Q6"/>
<reference evidence="2" key="1">
    <citation type="submission" date="2021-01" db="EMBL/GenBank/DDBJ databases">
        <authorList>
            <person name="Corre E."/>
            <person name="Pelletier E."/>
            <person name="Niang G."/>
            <person name="Scheremetjew M."/>
            <person name="Finn R."/>
            <person name="Kale V."/>
            <person name="Holt S."/>
            <person name="Cochrane G."/>
            <person name="Meng A."/>
            <person name="Brown T."/>
            <person name="Cohen L."/>
        </authorList>
    </citation>
    <scope>NUCLEOTIDE SEQUENCE</scope>
    <source>
        <strain evidence="2">B650</strain>
    </source>
</reference>
<evidence type="ECO:0000256" key="1">
    <source>
        <dbReference type="SAM" id="MobiDB-lite"/>
    </source>
</evidence>
<gene>
    <name evidence="2" type="ORF">LDAN0321_LOCUS2845</name>
</gene>
<feature type="region of interest" description="Disordered" evidence="1">
    <location>
        <begin position="53"/>
        <end position="100"/>
    </location>
</feature>
<sequence>MKADDDDSGASSAHSNEKKSNYFAGVSLNDILFSSRSRKKPDYFLTNYEQNKRRKKKFAGRSGKRNIDHIQDLPAKSRNTKQEVRSDTDKSCDDDGNGSSSLSAVCKEGNDASLFGKHRVSDDVKSHEDLAWDKNFKHLKDLHDTNDPAEGIIFIEYSPLSSWIVRQREGMKMRERGKCTWLKNRGIALLDSIHFDWGYSIRHKKSNKWKYHICDDIKKAHEMWSQKGCRKQALLNDNETSLVDEFIDDDIDSEYPSSMTMSKDEVEPNQVDISRQDKKRHVKGKSNSKLTRGVGGNDNMKGKVKGKQLSYLWACNKCKKAKFATFEEACKHEHFCKGPKGFRWLCARCESVEFNSFEECTKHENKCTGLMCEGRGTWLCGFCKAAKFLSYADACAHEACCKSNVSVAS</sequence>
<feature type="region of interest" description="Disordered" evidence="1">
    <location>
        <begin position="1"/>
        <end position="20"/>
    </location>
</feature>
<feature type="compositionally biased region" description="Basic and acidic residues" evidence="1">
    <location>
        <begin position="80"/>
        <end position="93"/>
    </location>
</feature>
<feature type="compositionally biased region" description="Basic residues" evidence="1">
    <location>
        <begin position="277"/>
        <end position="286"/>
    </location>
</feature>
<proteinExistence type="predicted"/>
<feature type="region of interest" description="Disordered" evidence="1">
    <location>
        <begin position="276"/>
        <end position="297"/>
    </location>
</feature>
<name>A0A7S2K0Q6_9STRA</name>
<dbReference type="EMBL" id="HBGY01004721">
    <property type="protein sequence ID" value="CAD9561031.1"/>
    <property type="molecule type" value="Transcribed_RNA"/>
</dbReference>
<protein>
    <submittedName>
        <fullName evidence="2">Uncharacterized protein</fullName>
    </submittedName>
</protein>
<evidence type="ECO:0000313" key="2">
    <source>
        <dbReference type="EMBL" id="CAD9561031.1"/>
    </source>
</evidence>